<feature type="domain" description="SH3" evidence="4">
    <location>
        <begin position="116"/>
        <end position="177"/>
    </location>
</feature>
<dbReference type="PANTHER" id="PTHR45929:SF7">
    <property type="entry name" value="LAS SEVENTEEN-BINDING PROTEIN 1"/>
    <property type="match status" value="1"/>
</dbReference>
<dbReference type="RefSeq" id="XP_033443227.1">
    <property type="nucleotide sequence ID" value="XM_033597240.1"/>
</dbReference>
<accession>A0A6A5R7N4</accession>
<dbReference type="GeneID" id="54354907"/>
<evidence type="ECO:0000313" key="5">
    <source>
        <dbReference type="EMBL" id="KAF1922974.1"/>
    </source>
</evidence>
<reference evidence="5" key="1">
    <citation type="journal article" date="2020" name="Stud. Mycol.">
        <title>101 Dothideomycetes genomes: a test case for predicting lifestyles and emergence of pathogens.</title>
        <authorList>
            <person name="Haridas S."/>
            <person name="Albert R."/>
            <person name="Binder M."/>
            <person name="Bloem J."/>
            <person name="Labutti K."/>
            <person name="Salamov A."/>
            <person name="Andreopoulos B."/>
            <person name="Baker S."/>
            <person name="Barry K."/>
            <person name="Bills G."/>
            <person name="Bluhm B."/>
            <person name="Cannon C."/>
            <person name="Castanera R."/>
            <person name="Culley D."/>
            <person name="Daum C."/>
            <person name="Ezra D."/>
            <person name="Gonzalez J."/>
            <person name="Henrissat B."/>
            <person name="Kuo A."/>
            <person name="Liang C."/>
            <person name="Lipzen A."/>
            <person name="Lutzoni F."/>
            <person name="Magnuson J."/>
            <person name="Mondo S."/>
            <person name="Nolan M."/>
            <person name="Ohm R."/>
            <person name="Pangilinan J."/>
            <person name="Park H.-J."/>
            <person name="Ramirez L."/>
            <person name="Alfaro M."/>
            <person name="Sun H."/>
            <person name="Tritt A."/>
            <person name="Yoshinaga Y."/>
            <person name="Zwiers L.-H."/>
            <person name="Turgeon B."/>
            <person name="Goodwin S."/>
            <person name="Spatafora J."/>
            <person name="Crous P."/>
            <person name="Grigoriev I."/>
        </authorList>
    </citation>
    <scope>NUCLEOTIDE SEQUENCE</scope>
    <source>
        <strain evidence="5">CBS 183.55</strain>
    </source>
</reference>
<dbReference type="AlphaFoldDB" id="A0A6A5R7N4"/>
<feature type="compositionally biased region" description="Pro residues" evidence="3">
    <location>
        <begin position="74"/>
        <end position="84"/>
    </location>
</feature>
<dbReference type="EMBL" id="ML979012">
    <property type="protein sequence ID" value="KAF1922974.1"/>
    <property type="molecule type" value="Genomic_DNA"/>
</dbReference>
<dbReference type="InterPro" id="IPR050670">
    <property type="entry name" value="STAM"/>
</dbReference>
<dbReference type="InterPro" id="IPR036028">
    <property type="entry name" value="SH3-like_dom_sf"/>
</dbReference>
<evidence type="ECO:0000259" key="4">
    <source>
        <dbReference type="PROSITE" id="PS50002"/>
    </source>
</evidence>
<dbReference type="OrthoDB" id="6250593at2759"/>
<evidence type="ECO:0000256" key="2">
    <source>
        <dbReference type="PROSITE-ProRule" id="PRU00192"/>
    </source>
</evidence>
<dbReference type="Gene3D" id="2.30.30.40">
    <property type="entry name" value="SH3 Domains"/>
    <property type="match status" value="1"/>
</dbReference>
<keyword evidence="6" id="KW-1185">Reference proteome</keyword>
<evidence type="ECO:0000256" key="3">
    <source>
        <dbReference type="SAM" id="MobiDB-lite"/>
    </source>
</evidence>
<proteinExistence type="predicted"/>
<dbReference type="InterPro" id="IPR001452">
    <property type="entry name" value="SH3_domain"/>
</dbReference>
<dbReference type="PROSITE" id="PS50002">
    <property type="entry name" value="SH3"/>
    <property type="match status" value="1"/>
</dbReference>
<keyword evidence="1 2" id="KW-0728">SH3 domain</keyword>
<dbReference type="SUPFAM" id="SSF50044">
    <property type="entry name" value="SH3-domain"/>
    <property type="match status" value="1"/>
</dbReference>
<dbReference type="PRINTS" id="PR00452">
    <property type="entry name" value="SH3DOMAIN"/>
</dbReference>
<organism evidence="5 6">
    <name type="scientific">Didymella exigua CBS 183.55</name>
    <dbReference type="NCBI Taxonomy" id="1150837"/>
    <lineage>
        <taxon>Eukaryota</taxon>
        <taxon>Fungi</taxon>
        <taxon>Dikarya</taxon>
        <taxon>Ascomycota</taxon>
        <taxon>Pezizomycotina</taxon>
        <taxon>Dothideomycetes</taxon>
        <taxon>Pleosporomycetidae</taxon>
        <taxon>Pleosporales</taxon>
        <taxon>Pleosporineae</taxon>
        <taxon>Didymellaceae</taxon>
        <taxon>Didymella</taxon>
    </lineage>
</organism>
<dbReference type="SMART" id="SM00326">
    <property type="entry name" value="SH3"/>
    <property type="match status" value="1"/>
</dbReference>
<evidence type="ECO:0000313" key="6">
    <source>
        <dbReference type="Proteomes" id="UP000800082"/>
    </source>
</evidence>
<feature type="region of interest" description="Disordered" evidence="3">
    <location>
        <begin position="68"/>
        <end position="87"/>
    </location>
</feature>
<feature type="region of interest" description="Disordered" evidence="3">
    <location>
        <begin position="190"/>
        <end position="217"/>
    </location>
</feature>
<dbReference type="CDD" id="cd00174">
    <property type="entry name" value="SH3"/>
    <property type="match status" value="1"/>
</dbReference>
<evidence type="ECO:0000256" key="1">
    <source>
        <dbReference type="ARBA" id="ARBA00022443"/>
    </source>
</evidence>
<dbReference type="PANTHER" id="PTHR45929">
    <property type="entry name" value="JAK PATHWAY SIGNAL TRANSDUCTION ADAPTOR MOLECULE"/>
    <property type="match status" value="1"/>
</dbReference>
<dbReference type="Pfam" id="PF00018">
    <property type="entry name" value="SH3_1"/>
    <property type="match status" value="1"/>
</dbReference>
<sequence length="244" mass="25884">MSAFQNAMINRSLGDIKNNLQFLVESEVISQAQHDAMLQQLPTSAENPTRALPSAPAQQVATQFSQMNLQPTPSHTPTPAPAPAPASEKRQNIGYYAENPAPPAYPSTPSLPAGPTILTHATAMYQYNAQDAGDLALLPNDKVAVTEYMNAEWWKGKNERTGQEGIFPASYVRKEEKALVPPPSNYGNMPLDVSNGAASAPAQQTPGEPSKLEQGGKKFGKKLGNAAIFGAGATIGGKIVNGIF</sequence>
<dbReference type="Proteomes" id="UP000800082">
    <property type="component" value="Unassembled WGS sequence"/>
</dbReference>
<name>A0A6A5R7N4_9PLEO</name>
<protein>
    <submittedName>
        <fullName evidence="5">SH3 domain-containing protein</fullName>
    </submittedName>
</protein>
<gene>
    <name evidence="5" type="ORF">M421DRAFT_76614</name>
</gene>